<dbReference type="Pfam" id="PF04326">
    <property type="entry name" value="SLFN_AlbA_2"/>
    <property type="match status" value="1"/>
</dbReference>
<dbReference type="InterPro" id="IPR036390">
    <property type="entry name" value="WH_DNA-bd_sf"/>
</dbReference>
<evidence type="ECO:0000259" key="1">
    <source>
        <dbReference type="Pfam" id="PF04326"/>
    </source>
</evidence>
<dbReference type="Proteomes" id="UP000811545">
    <property type="component" value="Unassembled WGS sequence"/>
</dbReference>
<proteinExistence type="predicted"/>
<dbReference type="InterPro" id="IPR036388">
    <property type="entry name" value="WH-like_DNA-bd_sf"/>
</dbReference>
<dbReference type="Gene3D" id="3.30.950.30">
    <property type="entry name" value="Schlafen, AAA domain"/>
    <property type="match status" value="1"/>
</dbReference>
<dbReference type="Pfam" id="PF13749">
    <property type="entry name" value="HATPase_c_4"/>
    <property type="match status" value="1"/>
</dbReference>
<dbReference type="Gene3D" id="3.30.565.60">
    <property type="match status" value="1"/>
</dbReference>
<dbReference type="EMBL" id="QLTW01000100">
    <property type="protein sequence ID" value="MBT9145484.1"/>
    <property type="molecule type" value="Genomic_DNA"/>
</dbReference>
<gene>
    <name evidence="2" type="ORF">DDT42_01355</name>
</gene>
<reference evidence="2 3" key="1">
    <citation type="journal article" date="2021" name="bioRxiv">
        <title>Unique metabolic strategies in Hadean analogues reveal hints for primordial physiology.</title>
        <authorList>
            <person name="Nobu M.K."/>
            <person name="Nakai R."/>
            <person name="Tamazawa S."/>
            <person name="Mori H."/>
            <person name="Toyoda A."/>
            <person name="Ijiri A."/>
            <person name="Suzuki S."/>
            <person name="Kurokawa K."/>
            <person name="Kamagata Y."/>
            <person name="Tamaki H."/>
        </authorList>
    </citation>
    <scope>NUCLEOTIDE SEQUENCE [LARGE SCALE GENOMIC DNA]</scope>
    <source>
        <strain evidence="2">BS525</strain>
    </source>
</reference>
<name>A0A9E2F1I7_PSYF1</name>
<accession>A0A9E2F1I7</accession>
<evidence type="ECO:0000313" key="2">
    <source>
        <dbReference type="EMBL" id="MBT9145484.1"/>
    </source>
</evidence>
<sequence length="467" mass="53503">MNEKELKELLNSGETETLEFKQIPNDALYRTISGMANTKGGIILLGVDKKGSITGVETSTKFLEDLTNRIVNKLSIYPEIETINSEEKRLIVIKIARSTYPVSYEGIYNERVGNTTREMSPQKLQAFLLNHMPWDSIAGNFTLDEIDSETVDSFLRFAVGKKWLTDVSLNEPQQLVLQKLGFIVDGKLTNGAILLFGKNPQKHFVNLCVRIGRFKTETIIIDDKWAKGNLFQQFEETINILKQFISVRYEIRGLQREDIWDYPIEALREAVLNALTHRDYFNIANFITIKVYDDHIWFHNLGNLLEGITIDELKKPHQSFLRNPLIAKVFYLCGFIEQYGSGTVRMVEWMKSAGLPEPEYKEELGGFSVYFYKDIYTEENLRKVGLNERQIRAVMYVKERGKITNKEYQKIAEVSKPTATRELAVLVDLNLLEQQGITGRGTFYVLKKGSQRAQTARNGLTKGLNGL</sequence>
<dbReference type="InterPro" id="IPR038475">
    <property type="entry name" value="RecG_C_sf"/>
</dbReference>
<feature type="domain" description="Schlafen AlbA-2" evidence="1">
    <location>
        <begin position="14"/>
        <end position="120"/>
    </location>
</feature>
<comment type="caution">
    <text evidence="2">The sequence shown here is derived from an EMBL/GenBank/DDBJ whole genome shotgun (WGS) entry which is preliminary data.</text>
</comment>
<dbReference type="Gene3D" id="1.10.10.10">
    <property type="entry name" value="Winged helix-like DNA-binding domain superfamily/Winged helix DNA-binding domain"/>
    <property type="match status" value="1"/>
</dbReference>
<dbReference type="PANTHER" id="PTHR30595">
    <property type="entry name" value="GLPR-RELATED TRANSCRIPTIONAL REPRESSOR"/>
    <property type="match status" value="1"/>
</dbReference>
<dbReference type="SUPFAM" id="SSF46785">
    <property type="entry name" value="Winged helix' DNA-binding domain"/>
    <property type="match status" value="1"/>
</dbReference>
<dbReference type="PANTHER" id="PTHR30595:SF6">
    <property type="entry name" value="SCHLAFEN ALBA-2 DOMAIN-CONTAINING PROTEIN"/>
    <property type="match status" value="1"/>
</dbReference>
<dbReference type="AlphaFoldDB" id="A0A9E2F1I7"/>
<evidence type="ECO:0000313" key="3">
    <source>
        <dbReference type="Proteomes" id="UP000811545"/>
    </source>
</evidence>
<dbReference type="InterPro" id="IPR038461">
    <property type="entry name" value="Schlafen_AlbA_2_dom_sf"/>
</dbReference>
<dbReference type="InterPro" id="IPR007421">
    <property type="entry name" value="Schlafen_AlbA_2_dom"/>
</dbReference>
<organism evidence="2 3">
    <name type="scientific">Psychracetigena formicireducens</name>
    <dbReference type="NCBI Taxonomy" id="2986056"/>
    <lineage>
        <taxon>Bacteria</taxon>
        <taxon>Bacillati</taxon>
        <taxon>Candidatus Lithacetigenota</taxon>
        <taxon>Candidatus Psychracetigena</taxon>
    </lineage>
</organism>
<protein>
    <recommendedName>
        <fullName evidence="1">Schlafen AlbA-2 domain-containing protein</fullName>
    </recommendedName>
</protein>